<evidence type="ECO:0000313" key="5">
    <source>
        <dbReference type="Proteomes" id="UP000199062"/>
    </source>
</evidence>
<dbReference type="OrthoDB" id="271213at2157"/>
<dbReference type="SUPFAM" id="SSF52402">
    <property type="entry name" value="Adenine nucleotide alpha hydrolases-like"/>
    <property type="match status" value="1"/>
</dbReference>
<proteinExistence type="inferred from homology"/>
<accession>A0A1I6K6F9</accession>
<dbReference type="InterPro" id="IPR006016">
    <property type="entry name" value="UspA"/>
</dbReference>
<dbReference type="InterPro" id="IPR006015">
    <property type="entry name" value="Universal_stress_UspA"/>
</dbReference>
<dbReference type="PANTHER" id="PTHR46268">
    <property type="entry name" value="STRESS RESPONSE PROTEIN NHAX"/>
    <property type="match status" value="1"/>
</dbReference>
<feature type="domain" description="UspA" evidence="3">
    <location>
        <begin position="5"/>
        <end position="142"/>
    </location>
</feature>
<name>A0A1I6K6F9_9EURY</name>
<dbReference type="STRING" id="767519.SAMN05216559_0219"/>
<dbReference type="RefSeq" id="WP_089813059.1">
    <property type="nucleotide sequence ID" value="NZ_FOZK01000001.1"/>
</dbReference>
<keyword evidence="5" id="KW-1185">Reference proteome</keyword>
<dbReference type="AlphaFoldDB" id="A0A1I6K6F9"/>
<protein>
    <submittedName>
        <fullName evidence="4">Nucleotide-binding universal stress protein, UspA family</fullName>
    </submittedName>
</protein>
<sequence>MTPSHVLVPLDGSPLAEDALEYAFDVFDCPVTVLNVVSPVDASMSESGALSPEGDRLDEARDRAESIVERLADDDPRGRTVDVVVETGAPAETIVDHVAVTDVDQVVMGGHGGERNAVARRLLGTVATKVVGETPVTVTVVR</sequence>
<gene>
    <name evidence="4" type="ORF">SAMN05216559_0219</name>
</gene>
<dbReference type="InterPro" id="IPR014729">
    <property type="entry name" value="Rossmann-like_a/b/a_fold"/>
</dbReference>
<dbReference type="EMBL" id="FOZK01000001">
    <property type="protein sequence ID" value="SFR86430.1"/>
    <property type="molecule type" value="Genomic_DNA"/>
</dbReference>
<dbReference type="Pfam" id="PF00582">
    <property type="entry name" value="Usp"/>
    <property type="match status" value="1"/>
</dbReference>
<dbReference type="PRINTS" id="PR01438">
    <property type="entry name" value="UNVRSLSTRESS"/>
</dbReference>
<evidence type="ECO:0000256" key="1">
    <source>
        <dbReference type="ARBA" id="ARBA00008791"/>
    </source>
</evidence>
<feature type="region of interest" description="Disordered" evidence="2">
    <location>
        <begin position="43"/>
        <end position="62"/>
    </location>
</feature>
<reference evidence="4 5" key="1">
    <citation type="submission" date="2016-10" db="EMBL/GenBank/DDBJ databases">
        <authorList>
            <person name="de Groot N.N."/>
        </authorList>
    </citation>
    <scope>NUCLEOTIDE SEQUENCE [LARGE SCALE GENOMIC DNA]</scope>
    <source>
        <strain evidence="4 5">CGMCC 1.10457</strain>
    </source>
</reference>
<dbReference type="Proteomes" id="UP000199062">
    <property type="component" value="Unassembled WGS sequence"/>
</dbReference>
<evidence type="ECO:0000313" key="4">
    <source>
        <dbReference type="EMBL" id="SFR86430.1"/>
    </source>
</evidence>
<organism evidence="4 5">
    <name type="scientific">Halomicrobium zhouii</name>
    <dbReference type="NCBI Taxonomy" id="767519"/>
    <lineage>
        <taxon>Archaea</taxon>
        <taxon>Methanobacteriati</taxon>
        <taxon>Methanobacteriota</taxon>
        <taxon>Stenosarchaea group</taxon>
        <taxon>Halobacteria</taxon>
        <taxon>Halobacteriales</taxon>
        <taxon>Haloarculaceae</taxon>
        <taxon>Halomicrobium</taxon>
    </lineage>
</organism>
<evidence type="ECO:0000259" key="3">
    <source>
        <dbReference type="Pfam" id="PF00582"/>
    </source>
</evidence>
<comment type="similarity">
    <text evidence="1">Belongs to the universal stress protein A family.</text>
</comment>
<evidence type="ECO:0000256" key="2">
    <source>
        <dbReference type="SAM" id="MobiDB-lite"/>
    </source>
</evidence>
<dbReference type="PANTHER" id="PTHR46268:SF24">
    <property type="entry name" value="UNIVERSAL STRESS PROTEIN"/>
    <property type="match status" value="1"/>
</dbReference>
<dbReference type="Gene3D" id="3.40.50.620">
    <property type="entry name" value="HUPs"/>
    <property type="match status" value="1"/>
</dbReference>
<dbReference type="CDD" id="cd00293">
    <property type="entry name" value="USP-like"/>
    <property type="match status" value="1"/>
</dbReference>
<feature type="compositionally biased region" description="Basic and acidic residues" evidence="2">
    <location>
        <begin position="53"/>
        <end position="62"/>
    </location>
</feature>